<evidence type="ECO:0000256" key="3">
    <source>
        <dbReference type="ARBA" id="ARBA00022603"/>
    </source>
</evidence>
<dbReference type="PANTHER" id="PTHR11061">
    <property type="entry name" value="RNA M5U METHYLTRANSFERASE"/>
    <property type="match status" value="1"/>
</dbReference>
<dbReference type="Proteomes" id="UP000078596">
    <property type="component" value="Chromosome"/>
</dbReference>
<dbReference type="PROSITE" id="PS01231">
    <property type="entry name" value="TRMA_2"/>
    <property type="match status" value="1"/>
</dbReference>
<dbReference type="NCBIfam" id="TIGR00479">
    <property type="entry name" value="rumA"/>
    <property type="match status" value="1"/>
</dbReference>
<dbReference type="PROSITE" id="PS51687">
    <property type="entry name" value="SAM_MT_RNA_M5U"/>
    <property type="match status" value="1"/>
</dbReference>
<evidence type="ECO:0000256" key="7">
    <source>
        <dbReference type="ARBA" id="ARBA00023004"/>
    </source>
</evidence>
<dbReference type="HAMAP" id="MF_01010">
    <property type="entry name" value="23SrRNA_methyltr_RlmD"/>
    <property type="match status" value="1"/>
</dbReference>
<evidence type="ECO:0000256" key="9">
    <source>
        <dbReference type="HAMAP-Rule" id="MF_01010"/>
    </source>
</evidence>
<comment type="similarity">
    <text evidence="9">Belongs to the class I-like SAM-binding methyltransferase superfamily. RNA M5U methyltransferase family. RlmD subfamily.</text>
</comment>
<evidence type="ECO:0000256" key="10">
    <source>
        <dbReference type="PROSITE-ProRule" id="PRU01024"/>
    </source>
</evidence>
<comment type="catalytic activity">
    <reaction evidence="9">
        <text>uridine(1939) in 23S rRNA + S-adenosyl-L-methionine = 5-methyluridine(1939) in 23S rRNA + S-adenosyl-L-homocysteine + H(+)</text>
        <dbReference type="Rhea" id="RHEA:42908"/>
        <dbReference type="Rhea" id="RHEA-COMP:10278"/>
        <dbReference type="Rhea" id="RHEA-COMP:10279"/>
        <dbReference type="ChEBI" id="CHEBI:15378"/>
        <dbReference type="ChEBI" id="CHEBI:57856"/>
        <dbReference type="ChEBI" id="CHEBI:59789"/>
        <dbReference type="ChEBI" id="CHEBI:65315"/>
        <dbReference type="ChEBI" id="CHEBI:74447"/>
        <dbReference type="EC" id="2.1.1.190"/>
    </reaction>
</comment>
<dbReference type="STRING" id="1860122.A9404_04800"/>
<keyword evidence="6 9" id="KW-0479">Metal-binding</keyword>
<dbReference type="KEGG" id="haz:A9404_04800"/>
<name>A0A191ZFY8_9GAMM</name>
<feature type="active site" evidence="11">
    <location>
        <position position="396"/>
    </location>
</feature>
<dbReference type="InterPro" id="IPR030390">
    <property type="entry name" value="MeTrfase_TrmA_AS"/>
</dbReference>
<feature type="binding site" evidence="9 10">
    <location>
        <position position="301"/>
    </location>
    <ligand>
        <name>S-adenosyl-L-methionine</name>
        <dbReference type="ChEBI" id="CHEBI:59789"/>
    </ligand>
</feature>
<evidence type="ECO:0000256" key="2">
    <source>
        <dbReference type="ARBA" id="ARBA00022552"/>
    </source>
</evidence>
<feature type="binding site" evidence="9 10">
    <location>
        <position position="322"/>
    </location>
    <ligand>
        <name>S-adenosyl-L-methionine</name>
        <dbReference type="ChEBI" id="CHEBI:59789"/>
    </ligand>
</feature>
<dbReference type="GO" id="GO:0070475">
    <property type="term" value="P:rRNA base methylation"/>
    <property type="evidence" value="ECO:0007669"/>
    <property type="project" value="TreeGrafter"/>
</dbReference>
<feature type="binding site" evidence="9">
    <location>
        <position position="306"/>
    </location>
    <ligand>
        <name>S-adenosyl-L-methionine</name>
        <dbReference type="ChEBI" id="CHEBI:59789"/>
    </ligand>
</feature>
<dbReference type="AlphaFoldDB" id="A0A191ZFY8"/>
<dbReference type="InterPro" id="IPR029063">
    <property type="entry name" value="SAM-dependent_MTases_sf"/>
</dbReference>
<keyword evidence="13" id="KW-1185">Reference proteome</keyword>
<evidence type="ECO:0000256" key="11">
    <source>
        <dbReference type="PROSITE-ProRule" id="PRU10015"/>
    </source>
</evidence>
<proteinExistence type="inferred from homology"/>
<dbReference type="EMBL" id="CP016027">
    <property type="protein sequence ID" value="ANJ66783.1"/>
    <property type="molecule type" value="Genomic_DNA"/>
</dbReference>
<dbReference type="GO" id="GO:0003723">
    <property type="term" value="F:RNA binding"/>
    <property type="evidence" value="ECO:0007669"/>
    <property type="project" value="InterPro"/>
</dbReference>
<dbReference type="Pfam" id="PF05958">
    <property type="entry name" value="tRNA_U5-meth_tr"/>
    <property type="match status" value="2"/>
</dbReference>
<evidence type="ECO:0000256" key="8">
    <source>
        <dbReference type="ARBA" id="ARBA00023014"/>
    </source>
</evidence>
<reference evidence="12 13" key="1">
    <citation type="submission" date="2016-06" db="EMBL/GenBank/DDBJ databases">
        <title>Insight into the functional genes involving in sulfur oxidation in Pearl River water.</title>
        <authorList>
            <person name="Luo J."/>
            <person name="Tan X."/>
            <person name="Lin W."/>
        </authorList>
    </citation>
    <scope>NUCLEOTIDE SEQUENCE [LARGE SCALE GENOMIC DNA]</scope>
    <source>
        <strain evidence="12 13">LS2</strain>
    </source>
</reference>
<dbReference type="InterPro" id="IPR010280">
    <property type="entry name" value="U5_MeTrfase_fam"/>
</dbReference>
<feature type="binding site" evidence="9 10">
    <location>
        <position position="272"/>
    </location>
    <ligand>
        <name>S-adenosyl-L-methionine</name>
        <dbReference type="ChEBI" id="CHEBI:59789"/>
    </ligand>
</feature>
<evidence type="ECO:0000313" key="13">
    <source>
        <dbReference type="Proteomes" id="UP000078596"/>
    </source>
</evidence>
<organism evidence="12 13">
    <name type="scientific">Halothiobacillus diazotrophicus</name>
    <dbReference type="NCBI Taxonomy" id="1860122"/>
    <lineage>
        <taxon>Bacteria</taxon>
        <taxon>Pseudomonadati</taxon>
        <taxon>Pseudomonadota</taxon>
        <taxon>Gammaproteobacteria</taxon>
        <taxon>Chromatiales</taxon>
        <taxon>Halothiobacillaceae</taxon>
        <taxon>Halothiobacillus</taxon>
    </lineage>
</organism>
<dbReference type="GO" id="GO:0051539">
    <property type="term" value="F:4 iron, 4 sulfur cluster binding"/>
    <property type="evidence" value="ECO:0007669"/>
    <property type="project" value="UniProtKB-KW"/>
</dbReference>
<evidence type="ECO:0000256" key="1">
    <source>
        <dbReference type="ARBA" id="ARBA00022485"/>
    </source>
</evidence>
<keyword evidence="7 9" id="KW-0408">Iron</keyword>
<feature type="binding site" evidence="9">
    <location>
        <position position="349"/>
    </location>
    <ligand>
        <name>S-adenosyl-L-methionine</name>
        <dbReference type="ChEBI" id="CHEBI:59789"/>
    </ligand>
</feature>
<comment type="function">
    <text evidence="9">Catalyzes the formation of 5-methyl-uridine at position 1939 (m5U1939) in 23S rRNA.</text>
</comment>
<feature type="active site" description="Nucleophile" evidence="9 10">
    <location>
        <position position="396"/>
    </location>
</feature>
<dbReference type="Gene3D" id="3.40.50.150">
    <property type="entry name" value="Vaccinia Virus protein VP39"/>
    <property type="match status" value="1"/>
</dbReference>
<dbReference type="PANTHER" id="PTHR11061:SF49">
    <property type="entry name" value="23S RRNA (URACIL(1939)-C(5))-METHYLTRANSFERASE RLMD"/>
    <property type="match status" value="1"/>
</dbReference>
<keyword evidence="4 9" id="KW-0808">Transferase</keyword>
<dbReference type="Gene3D" id="2.40.50.140">
    <property type="entry name" value="Nucleic acid-binding proteins"/>
    <property type="match status" value="1"/>
</dbReference>
<evidence type="ECO:0000313" key="12">
    <source>
        <dbReference type="EMBL" id="ANJ66783.1"/>
    </source>
</evidence>
<dbReference type="InterPro" id="IPR012340">
    <property type="entry name" value="NA-bd_OB-fold"/>
</dbReference>
<dbReference type="PROSITE" id="PS01230">
    <property type="entry name" value="TRMA_1"/>
    <property type="match status" value="1"/>
</dbReference>
<dbReference type="Gene3D" id="2.40.50.1070">
    <property type="match status" value="1"/>
</dbReference>
<dbReference type="InterPro" id="IPR001566">
    <property type="entry name" value="23S_rRNA_MeTrfase_RlmD"/>
</dbReference>
<keyword evidence="2 9" id="KW-0698">rRNA processing</keyword>
<dbReference type="OrthoDB" id="9804590at2"/>
<accession>A0A191ZFY8</accession>
<dbReference type="EC" id="2.1.1.190" evidence="9"/>
<keyword evidence="8 9" id="KW-0411">Iron-sulfur</keyword>
<gene>
    <name evidence="9" type="primary">rlmD</name>
    <name evidence="12" type="ORF">A9404_04800</name>
</gene>
<dbReference type="CDD" id="cd02440">
    <property type="entry name" value="AdoMet_MTases"/>
    <property type="match status" value="1"/>
</dbReference>
<keyword evidence="1 9" id="KW-0004">4Fe-4S</keyword>
<keyword evidence="5 9" id="KW-0949">S-adenosyl-L-methionine</keyword>
<feature type="binding site" evidence="9">
    <location>
        <position position="81"/>
    </location>
    <ligand>
        <name>[4Fe-4S] cluster</name>
        <dbReference type="ChEBI" id="CHEBI:49883"/>
    </ligand>
</feature>
<evidence type="ECO:0000256" key="6">
    <source>
        <dbReference type="ARBA" id="ARBA00022723"/>
    </source>
</evidence>
<feature type="binding site" evidence="9 10">
    <location>
        <position position="370"/>
    </location>
    <ligand>
        <name>S-adenosyl-L-methionine</name>
        <dbReference type="ChEBI" id="CHEBI:59789"/>
    </ligand>
</feature>
<dbReference type="NCBIfam" id="NF009639">
    <property type="entry name" value="PRK13168.1"/>
    <property type="match status" value="1"/>
</dbReference>
<dbReference type="SUPFAM" id="SSF53335">
    <property type="entry name" value="S-adenosyl-L-methionine-dependent methyltransferases"/>
    <property type="match status" value="1"/>
</dbReference>
<sequence>MRFPKLPKGEYPAEIESLTLEGRGVSHINGKATFISRALPGETVRFVYTNRKKHFDEGDAVAVDIPSPDRITPACPHIDQCGGCSMQHLTGDKQLAAKEQALLDNLARIGKVTPETILPALSGALWGYRRKARLGVKYVAKKERVLVGFRERHTHFLANLDSCVVLDPRVGERLTDIGQFIHTLDARDRIAQIEVACGDDHVALVFRHLDPLSPGDKEKLRTFGETEDFDIYLQPGGTDSVHPLDKDRVRPLIYRHPAFDVAIEFHPLDFIQVNGEINRAMIIQALQWLDVQPEDRVLDLFAGLGNFTLPLARQAAHVTAVELDEPMARRGAQSAANNGITNTEHVVGNLFEPDRSDPWMQQTYDRVLLDPPRAGAEAMMPEIARFAPKRIVYVSCHPGTLARDAHILVHQHGYRLRAVGVMDMFPHTGHIESMAVFEHPKA</sequence>
<dbReference type="GO" id="GO:0070041">
    <property type="term" value="F:rRNA (uridine-C5-)-methyltransferase activity"/>
    <property type="evidence" value="ECO:0007669"/>
    <property type="project" value="UniProtKB-UniRule"/>
</dbReference>
<feature type="binding site" evidence="9">
    <location>
        <position position="84"/>
    </location>
    <ligand>
        <name>[4Fe-4S] cluster</name>
        <dbReference type="ChEBI" id="CHEBI:49883"/>
    </ligand>
</feature>
<dbReference type="InterPro" id="IPR030391">
    <property type="entry name" value="MeTrfase_TrmA_CS"/>
</dbReference>
<feature type="binding site" evidence="9">
    <location>
        <position position="163"/>
    </location>
    <ligand>
        <name>[4Fe-4S] cluster</name>
        <dbReference type="ChEBI" id="CHEBI:49883"/>
    </ligand>
</feature>
<evidence type="ECO:0000256" key="5">
    <source>
        <dbReference type="ARBA" id="ARBA00022691"/>
    </source>
</evidence>
<dbReference type="GO" id="GO:0005506">
    <property type="term" value="F:iron ion binding"/>
    <property type="evidence" value="ECO:0007669"/>
    <property type="project" value="UniProtKB-UniRule"/>
</dbReference>
<dbReference type="SUPFAM" id="SSF50249">
    <property type="entry name" value="Nucleic acid-binding proteins"/>
    <property type="match status" value="1"/>
</dbReference>
<keyword evidence="3 9" id="KW-0489">Methyltransferase</keyword>
<dbReference type="RefSeq" id="WP_066099145.1">
    <property type="nucleotide sequence ID" value="NZ_CP016027.1"/>
</dbReference>
<feature type="binding site" evidence="9">
    <location>
        <position position="75"/>
    </location>
    <ligand>
        <name>[4Fe-4S] cluster</name>
        <dbReference type="ChEBI" id="CHEBI:49883"/>
    </ligand>
</feature>
<protein>
    <recommendedName>
        <fullName evidence="9">23S rRNA (uracil(1939)-C(5))-methyltransferase RlmD</fullName>
        <ecNumber evidence="9">2.1.1.190</ecNumber>
    </recommendedName>
    <alternativeName>
        <fullName evidence="9">23S rRNA(m5U1939)-methyltransferase</fullName>
    </alternativeName>
</protein>
<evidence type="ECO:0000256" key="4">
    <source>
        <dbReference type="ARBA" id="ARBA00022679"/>
    </source>
</evidence>